<evidence type="ECO:0000256" key="2">
    <source>
        <dbReference type="ARBA" id="ARBA00009399"/>
    </source>
</evidence>
<sequence>MTRLTQIKASSPEVRRFAKFLLVGGLNTGFGYGVFVLVFLLTGKAPIAVIVSTLLGVCFNFLSTGKLVFNTIQPQRIVPFLLVYAAQLGLNILLLRILEQAGLPILLAQILILPVLAVASYLALRQFVFAQAAGSPL</sequence>
<evidence type="ECO:0000256" key="3">
    <source>
        <dbReference type="ARBA" id="ARBA00022692"/>
    </source>
</evidence>
<keyword evidence="5 6" id="KW-0472">Membrane</keyword>
<evidence type="ECO:0000256" key="5">
    <source>
        <dbReference type="ARBA" id="ARBA00023136"/>
    </source>
</evidence>
<comment type="similarity">
    <text evidence="2">Belongs to the GtrA family.</text>
</comment>
<accession>A0A2P2EDA7</accession>
<protein>
    <recommendedName>
        <fullName evidence="7">GtrA/DPMS transmembrane domain-containing protein</fullName>
    </recommendedName>
</protein>
<dbReference type="AlphaFoldDB" id="A0A2P2EDA7"/>
<evidence type="ECO:0000256" key="1">
    <source>
        <dbReference type="ARBA" id="ARBA00004141"/>
    </source>
</evidence>
<reference evidence="8 9" key="1">
    <citation type="journal article" date="2018" name="Genome Announc.">
        <title>Draft Genome Sequence of "Candidatus Phycosocius bacilliformis," an Alphaproteobacterial Ectosymbiont of the Hydrocarbon-Producing Green Alga Botryococcus braunii.</title>
        <authorList>
            <person name="Tanabe Y."/>
            <person name="Yamaguchi H."/>
            <person name="Watanabe M.M."/>
        </authorList>
    </citation>
    <scope>NUCLEOTIDE SEQUENCE [LARGE SCALE GENOMIC DNA]</scope>
    <source>
        <strain evidence="8 9">BOTRYCO-2</strain>
    </source>
</reference>
<dbReference type="InterPro" id="IPR007267">
    <property type="entry name" value="GtrA_DPMS_TM"/>
</dbReference>
<feature type="transmembrane region" description="Helical" evidence="6">
    <location>
        <begin position="104"/>
        <end position="124"/>
    </location>
</feature>
<feature type="transmembrane region" description="Helical" evidence="6">
    <location>
        <begin position="47"/>
        <end position="65"/>
    </location>
</feature>
<dbReference type="Proteomes" id="UP000245086">
    <property type="component" value="Unassembled WGS sequence"/>
</dbReference>
<feature type="transmembrane region" description="Helical" evidence="6">
    <location>
        <begin position="77"/>
        <end position="98"/>
    </location>
</feature>
<gene>
    <name evidence="8" type="ORF">PbB2_02745</name>
</gene>
<dbReference type="RefSeq" id="WP_108985902.1">
    <property type="nucleotide sequence ID" value="NZ_BFBR01000009.1"/>
</dbReference>
<dbReference type="PANTHER" id="PTHR38459:SF1">
    <property type="entry name" value="PROPHAGE BACTOPRENOL-LINKED GLUCOSE TRANSLOCASE HOMOLOG"/>
    <property type="match status" value="1"/>
</dbReference>
<dbReference type="GO" id="GO:0000271">
    <property type="term" value="P:polysaccharide biosynthetic process"/>
    <property type="evidence" value="ECO:0007669"/>
    <property type="project" value="InterPro"/>
</dbReference>
<comment type="caution">
    <text evidence="8">The sequence shown here is derived from an EMBL/GenBank/DDBJ whole genome shotgun (WGS) entry which is preliminary data.</text>
</comment>
<evidence type="ECO:0000256" key="6">
    <source>
        <dbReference type="SAM" id="Phobius"/>
    </source>
</evidence>
<name>A0A2P2EDA7_9PROT</name>
<dbReference type="GO" id="GO:0005886">
    <property type="term" value="C:plasma membrane"/>
    <property type="evidence" value="ECO:0007669"/>
    <property type="project" value="TreeGrafter"/>
</dbReference>
<evidence type="ECO:0000313" key="8">
    <source>
        <dbReference type="EMBL" id="GBF59053.1"/>
    </source>
</evidence>
<keyword evidence="4 6" id="KW-1133">Transmembrane helix</keyword>
<comment type="subcellular location">
    <subcellularLocation>
        <location evidence="1">Membrane</location>
        <topology evidence="1">Multi-pass membrane protein</topology>
    </subcellularLocation>
</comment>
<dbReference type="PANTHER" id="PTHR38459">
    <property type="entry name" value="PROPHAGE BACTOPRENOL-LINKED GLUCOSE TRANSLOCASE HOMOLOG"/>
    <property type="match status" value="1"/>
</dbReference>
<dbReference type="OrthoDB" id="163232at2"/>
<dbReference type="Pfam" id="PF04138">
    <property type="entry name" value="GtrA_DPMS_TM"/>
    <property type="match status" value="1"/>
</dbReference>
<dbReference type="EMBL" id="BFBR01000009">
    <property type="protein sequence ID" value="GBF59053.1"/>
    <property type="molecule type" value="Genomic_DNA"/>
</dbReference>
<organism evidence="8 9">
    <name type="scientific">Candidatus Phycosocius bacilliformis</name>
    <dbReference type="NCBI Taxonomy" id="1445552"/>
    <lineage>
        <taxon>Bacteria</taxon>
        <taxon>Pseudomonadati</taxon>
        <taxon>Pseudomonadota</taxon>
        <taxon>Alphaproteobacteria</taxon>
        <taxon>Caulobacterales</taxon>
        <taxon>Caulobacterales incertae sedis</taxon>
        <taxon>Candidatus Phycosocius</taxon>
    </lineage>
</organism>
<evidence type="ECO:0000313" key="9">
    <source>
        <dbReference type="Proteomes" id="UP000245086"/>
    </source>
</evidence>
<feature type="transmembrane region" description="Helical" evidence="6">
    <location>
        <begin position="20"/>
        <end position="41"/>
    </location>
</feature>
<proteinExistence type="inferred from homology"/>
<keyword evidence="3 6" id="KW-0812">Transmembrane</keyword>
<dbReference type="InterPro" id="IPR051401">
    <property type="entry name" value="GtrA_CellWall_Glycosyl"/>
</dbReference>
<keyword evidence="9" id="KW-1185">Reference proteome</keyword>
<feature type="domain" description="GtrA/DPMS transmembrane" evidence="7">
    <location>
        <begin position="19"/>
        <end position="129"/>
    </location>
</feature>
<evidence type="ECO:0000256" key="4">
    <source>
        <dbReference type="ARBA" id="ARBA00022989"/>
    </source>
</evidence>
<evidence type="ECO:0000259" key="7">
    <source>
        <dbReference type="Pfam" id="PF04138"/>
    </source>
</evidence>